<protein>
    <recommendedName>
        <fullName evidence="9">Intraflagellar transport protein 172 homolog</fullName>
    </recommendedName>
</protein>
<dbReference type="PANTHER" id="PTHR15722:SF2">
    <property type="entry name" value="INTRAFLAGELLAR TRANSPORT PROTEIN 172 HOMOLOG"/>
    <property type="match status" value="1"/>
</dbReference>
<dbReference type="PANTHER" id="PTHR15722">
    <property type="entry name" value="IFT140/172-RELATED"/>
    <property type="match status" value="1"/>
</dbReference>
<evidence type="ECO:0000256" key="4">
    <source>
        <dbReference type="ARBA" id="ARBA00022737"/>
    </source>
</evidence>
<comment type="subcellular location">
    <subcellularLocation>
        <location evidence="1">Cell projection</location>
        <location evidence="1">Cilium</location>
    </subcellularLocation>
</comment>
<dbReference type="EnsemblMetazoa" id="XM_011406982.2">
    <property type="protein sequence ID" value="XP_011405284.1"/>
    <property type="gene ID" value="LOC100637800"/>
</dbReference>
<dbReference type="InterPro" id="IPR015943">
    <property type="entry name" value="WD40/YVTN_repeat-like_dom_sf"/>
</dbReference>
<evidence type="ECO:0000256" key="2">
    <source>
        <dbReference type="ARBA" id="ARBA00022473"/>
    </source>
</evidence>
<dbReference type="Gene3D" id="2.130.10.10">
    <property type="entry name" value="YVTN repeat-like/Quinoprotein amine dehydrogenase"/>
    <property type="match status" value="2"/>
</dbReference>
<dbReference type="SUPFAM" id="SSF50978">
    <property type="entry name" value="WD40 repeat-like"/>
    <property type="match status" value="2"/>
</dbReference>
<dbReference type="FunFam" id="2.130.10.10:FF:002910">
    <property type="entry name" value="Predicted protein"/>
    <property type="match status" value="1"/>
</dbReference>
<evidence type="ECO:0000256" key="3">
    <source>
        <dbReference type="ARBA" id="ARBA00022574"/>
    </source>
</evidence>
<dbReference type="Pfam" id="PF24762">
    <property type="entry name" value="TPR_IF140-IFT172"/>
    <property type="match status" value="1"/>
</dbReference>
<evidence type="ECO:0000256" key="6">
    <source>
        <dbReference type="ARBA" id="ARBA00023069"/>
    </source>
</evidence>
<proteinExistence type="inferred from homology"/>
<dbReference type="InterPro" id="IPR056157">
    <property type="entry name" value="TPR_IFT80_172_dom"/>
</dbReference>
<dbReference type="SMART" id="SM00320">
    <property type="entry name" value="WD40"/>
    <property type="match status" value="6"/>
</dbReference>
<dbReference type="Pfam" id="PF00400">
    <property type="entry name" value="WD40"/>
    <property type="match status" value="2"/>
</dbReference>
<keyword evidence="5" id="KW-0802">TPR repeat</keyword>
<evidence type="ECO:0000256" key="8">
    <source>
        <dbReference type="ARBA" id="ARBA00038130"/>
    </source>
</evidence>
<evidence type="ECO:0000256" key="5">
    <source>
        <dbReference type="ARBA" id="ARBA00022803"/>
    </source>
</evidence>
<dbReference type="KEGG" id="aqu:100637800"/>
<evidence type="ECO:0000256" key="1">
    <source>
        <dbReference type="ARBA" id="ARBA00004138"/>
    </source>
</evidence>
<sequence length="1745" mass="197051">MQLKHLRTLLAPQDGPSKVTALAWAPNNSKLAVCTVDRIVLLFDEHGEKRDKFSTKPANPDLGKKCYQVTGLVFSPDSTKIVVGQSDNIIFVYKIGEQWGDKKVICNKIILQSAVTTLIWPIQQPTFIFGLADGKVKLGNVKGSKSQTIYSSESYVVSLTSSPSGQGILCGHADGTIVRYTFDNDSELSKGPVCKHSCSPYALSWSLTSIVAAGCDRRVMVYNHSGKPIQQFDYSKEEDEKEFMCSATSPSGQTVVLGSFNRLRVYNWSPRKEMWDEATPKFIDNLYTITALTWKRDGSRLTSGSLCGAVDLFDCCLRRVTYRNKFELTYVGPSQVIVKNIGTGARVILKSQFDYEIEKVDVMGKDRYLVAYTSSTILLGDMANCKLSEIMWSDTGGNEKFYFENQSVCMIFNAGELTLVEYGINDILGSVRTEVMNPHLISVRINERKQKDIEQCKMLAYLMDLQTISIMDLSSGVTVGSVSHDTRINWLELNETGRKLLFRDKKLKLNLYDVESETLSPLLSYCSFVQWVPQSDVVVAQNRDSLCIWYNIDSPDKVTMFPMKGEVTGIEKQGGQTQVIVQSGVETMSYGLDEGLIEFGTAIDDGDHLRAIHFLETLELTKEVEAMWNTLAGITLQEGQLKMAERCYAAVRDVSKARYLKDVNQLANKITTETGHDGSKHYLIQAKVAILNKQFKTAERLLLEKGDSENAMEMYMELGRWEDVLAVAELTGHPDLDGLKASHLQWLLDSGQEERAGEMREKEGDLHSAVNLYIKAGLPAKAARLVTQHPELSGQLDLLQQLASSLIRGGLFERAGELLEQARLYQEAMEAYRRGGAFRKAIELARGAFPNEVVSLEEQWGDQLCSQKQYESAILHFIESGNVMKAIEAAIHGRQWSKAVQIVETQDPSATEEYHKQIADHYASIKNYELAESLYVRSGQFKAAVEMYIKSDQWEPAYRIAVDCMGSDEVHGLYLAKAEELETQGRLREAERLYILVKEPDLAISMYNKCKQYEPMMKLVATYHPDILPDTHLHLAKELEADKQYRQAENHYVQGNEWKSAVNMYRTHSLWDDAYRVAKAHGGSNAANQVAYLWAKSLGGDSAVKLLSKFGLLEAAVDYATENYSFDFAFEIAKAALKSKVPEIHLKYAIYLEDEGKFSEAELAFIRAGKPKEAVLMYVHQQDWDAAQHVAEEHSPESVPDVLIGQARVAFQKKDYQKAESYLLRADRPDLVVSQYKDAEMWNDALRIIKEYLPHKLDEFQREMAARSGKNYQDLLSQAKTWESSGEYSRAISTYLLLTVQNCENQDILIQSWNKAVDLCVKFAREKEADVVKLVCDRLANINRYSEAGELFISSDMIKEGIDMFISGEEWEKARHVAKTIAPRFEQYVEEAYIDFLKERNRPEEMQRVDPDGALKMYMQSGEWDKCLQLAKELGPSVLFKYVALYAAHLIKSNASLSALKLFTTYGAPPLPQNFNIYKRLCMEVFGENLEGGTAYPTYSSLRNMLFSIVDELSRTSESGSLSCREFEQYLLVSHYLATRSACSRVPQLNGIVAKISVSLLRHTDVIPADRAFYQAGMYCKAVGLESMAFIFYNRFLDLSEAIEEGSLDMIDNSDFVDTDIPFEVPLPEQPFMTEDKREEIKEWVLALSMDRQVEQTLPLDDERQTYVASLTSPHTGVTSLPCIVTGYPVLKQKVEFKRGGRCANKGDWTKFVMNTKASQNEECLDVVHFITKWCGQPLNPAHTF</sequence>
<dbReference type="Proteomes" id="UP000007879">
    <property type="component" value="Unassembled WGS sequence"/>
</dbReference>
<dbReference type="GO" id="GO:0030992">
    <property type="term" value="C:intraciliary transport particle B"/>
    <property type="evidence" value="ECO:0007669"/>
    <property type="project" value="TreeGrafter"/>
</dbReference>
<dbReference type="FunFam" id="1.25.40.470:FF:000013">
    <property type="entry name" value="intraflagellar transport protein 172 homolog"/>
    <property type="match status" value="1"/>
</dbReference>
<accession>A0AAN0INI6</accession>
<dbReference type="InterPro" id="IPR036322">
    <property type="entry name" value="WD40_repeat_dom_sf"/>
</dbReference>
<dbReference type="GO" id="GO:0036064">
    <property type="term" value="C:ciliary basal body"/>
    <property type="evidence" value="ECO:0007669"/>
    <property type="project" value="TreeGrafter"/>
</dbReference>
<keyword evidence="13" id="KW-1185">Reference proteome</keyword>
<evidence type="ECO:0000259" key="10">
    <source>
        <dbReference type="Pfam" id="PF23387"/>
    </source>
</evidence>
<name>A0AAN0INI6_AMPQE</name>
<reference evidence="13" key="1">
    <citation type="journal article" date="2010" name="Nature">
        <title>The Amphimedon queenslandica genome and the evolution of animal complexity.</title>
        <authorList>
            <person name="Srivastava M."/>
            <person name="Simakov O."/>
            <person name="Chapman J."/>
            <person name="Fahey B."/>
            <person name="Gauthier M.E."/>
            <person name="Mitros T."/>
            <person name="Richards G.S."/>
            <person name="Conaco C."/>
            <person name="Dacre M."/>
            <person name="Hellsten U."/>
            <person name="Larroux C."/>
            <person name="Putnam N.H."/>
            <person name="Stanke M."/>
            <person name="Adamska M."/>
            <person name="Darling A."/>
            <person name="Degnan S.M."/>
            <person name="Oakley T.H."/>
            <person name="Plachetzki D.C."/>
            <person name="Zhai Y."/>
            <person name="Adamski M."/>
            <person name="Calcino A."/>
            <person name="Cummins S.F."/>
            <person name="Goodstein D.M."/>
            <person name="Harris C."/>
            <person name="Jackson D.J."/>
            <person name="Leys S.P."/>
            <person name="Shu S."/>
            <person name="Woodcroft B.J."/>
            <person name="Vervoort M."/>
            <person name="Kosik K.S."/>
            <person name="Manning G."/>
            <person name="Degnan B.M."/>
            <person name="Rokhsar D.S."/>
        </authorList>
    </citation>
    <scope>NUCLEOTIDE SEQUENCE [LARGE SCALE GENOMIC DNA]</scope>
</reference>
<dbReference type="GO" id="GO:0042073">
    <property type="term" value="P:intraciliary transport"/>
    <property type="evidence" value="ECO:0007669"/>
    <property type="project" value="TreeGrafter"/>
</dbReference>
<evidence type="ECO:0000313" key="12">
    <source>
        <dbReference type="EnsemblMetazoa" id="XP_011405284.1"/>
    </source>
</evidence>
<organism evidence="12 13">
    <name type="scientific">Amphimedon queenslandica</name>
    <name type="common">Sponge</name>
    <dbReference type="NCBI Taxonomy" id="400682"/>
    <lineage>
        <taxon>Eukaryota</taxon>
        <taxon>Metazoa</taxon>
        <taxon>Porifera</taxon>
        <taxon>Demospongiae</taxon>
        <taxon>Heteroscleromorpha</taxon>
        <taxon>Haplosclerida</taxon>
        <taxon>Niphatidae</taxon>
        <taxon>Amphimedon</taxon>
    </lineage>
</organism>
<keyword evidence="2" id="KW-0217">Developmental protein</keyword>
<evidence type="ECO:0000256" key="9">
    <source>
        <dbReference type="ARBA" id="ARBA00073483"/>
    </source>
</evidence>
<dbReference type="InterPro" id="IPR001680">
    <property type="entry name" value="WD40_rpt"/>
</dbReference>
<dbReference type="Pfam" id="PF23387">
    <property type="entry name" value="TPR_IFT80_172"/>
    <property type="match status" value="1"/>
</dbReference>
<evidence type="ECO:0000313" key="13">
    <source>
        <dbReference type="Proteomes" id="UP000007879"/>
    </source>
</evidence>
<evidence type="ECO:0000259" key="11">
    <source>
        <dbReference type="Pfam" id="PF24762"/>
    </source>
</evidence>
<keyword evidence="4" id="KW-0677">Repeat</keyword>
<reference evidence="12" key="2">
    <citation type="submission" date="2024-06" db="UniProtKB">
        <authorList>
            <consortium name="EnsemblMetazoa"/>
        </authorList>
    </citation>
    <scope>IDENTIFICATION</scope>
</reference>
<comment type="similarity">
    <text evidence="8">Belongs to the IFT172 family.</text>
</comment>
<dbReference type="FunFam" id="1.25.40.470:FF:000008">
    <property type="entry name" value="Intraflagellar transport protein 172 homolog"/>
    <property type="match status" value="1"/>
</dbReference>
<dbReference type="InterPro" id="IPR056168">
    <property type="entry name" value="TPR_IF140/IFT172/WDR19"/>
</dbReference>
<keyword evidence="7" id="KW-0966">Cell projection</keyword>
<evidence type="ECO:0000256" key="7">
    <source>
        <dbReference type="ARBA" id="ARBA00023273"/>
    </source>
</evidence>
<dbReference type="FunFam" id="1.25.40.470:FF:000012">
    <property type="entry name" value="intraflagellar transport protein 172 homolog"/>
    <property type="match status" value="1"/>
</dbReference>
<dbReference type="Gene3D" id="1.25.40.470">
    <property type="match status" value="4"/>
</dbReference>
<keyword evidence="6" id="KW-0969">Cilium</keyword>
<dbReference type="RefSeq" id="XP_011405284.1">
    <property type="nucleotide sequence ID" value="XM_011406982.2"/>
</dbReference>
<feature type="domain" description="IFT80/172/WDR35 TPR" evidence="10">
    <location>
        <begin position="627"/>
        <end position="756"/>
    </location>
</feature>
<dbReference type="GO" id="GO:0005930">
    <property type="term" value="C:axoneme"/>
    <property type="evidence" value="ECO:0007669"/>
    <property type="project" value="TreeGrafter"/>
</dbReference>
<dbReference type="GeneID" id="100637800"/>
<keyword evidence="3" id="KW-0853">WD repeat</keyword>
<feature type="domain" description="IF140/IFT172/WDR19 TPR" evidence="11">
    <location>
        <begin position="979"/>
        <end position="1220"/>
    </location>
</feature>